<keyword evidence="3" id="KW-1185">Reference proteome</keyword>
<evidence type="ECO:0000313" key="2">
    <source>
        <dbReference type="EMBL" id="MCG2430311.1"/>
    </source>
</evidence>
<dbReference type="Proteomes" id="UP001139462">
    <property type="component" value="Unassembled WGS sequence"/>
</dbReference>
<name>A0A9X1QXF2_9FLAO</name>
<evidence type="ECO:0000256" key="1">
    <source>
        <dbReference type="SAM" id="SignalP"/>
    </source>
</evidence>
<protein>
    <submittedName>
        <fullName evidence="2">Uncharacterized protein</fullName>
    </submittedName>
</protein>
<dbReference type="EMBL" id="JAIRBB010000002">
    <property type="protein sequence ID" value="MCG2430311.1"/>
    <property type="molecule type" value="Genomic_DNA"/>
</dbReference>
<keyword evidence="1" id="KW-0732">Signal</keyword>
<feature type="signal peptide" evidence="1">
    <location>
        <begin position="1"/>
        <end position="19"/>
    </location>
</feature>
<evidence type="ECO:0000313" key="3">
    <source>
        <dbReference type="Proteomes" id="UP001139462"/>
    </source>
</evidence>
<feature type="chain" id="PRO_5040776531" evidence="1">
    <location>
        <begin position="20"/>
        <end position="270"/>
    </location>
</feature>
<organism evidence="2 3">
    <name type="scientific">Aequorivita xiaoshiensis</name>
    <dbReference type="NCBI Taxonomy" id="2874476"/>
    <lineage>
        <taxon>Bacteria</taxon>
        <taxon>Pseudomonadati</taxon>
        <taxon>Bacteroidota</taxon>
        <taxon>Flavobacteriia</taxon>
        <taxon>Flavobacteriales</taxon>
        <taxon>Flavobacteriaceae</taxon>
        <taxon>Aequorivita</taxon>
    </lineage>
</organism>
<dbReference type="RefSeq" id="WP_237607012.1">
    <property type="nucleotide sequence ID" value="NZ_JAIRBB010000002.1"/>
</dbReference>
<accession>A0A9X1QXF2</accession>
<proteinExistence type="predicted"/>
<dbReference type="AlphaFoldDB" id="A0A9X1QXF2"/>
<comment type="caution">
    <text evidence="2">The sequence shown here is derived from an EMBL/GenBank/DDBJ whole genome shotgun (WGS) entry which is preliminary data.</text>
</comment>
<sequence length="270" mass="29123">MRLILPCIAILIFSVNSFSQVGIGTTTPKSDLHISKSSVDGGSVQIDGGIRLGGRNTTLGSKGEIGQVLMSGGPTGSAKWVTLGKTEGYSTNCDVPNNIATINITLPDGSNGNEVNVTSFQMATALSSLPQGGIVLIRTNAITIYNNVNTRLTVQLPTATSVINKPFVIAFDGPINSNNLINHNKTIEILVKATEDNSIVYELGTVSTNRKFFINEFPDNNNLDYKISELENNSSDTQPILLMNSYTITAIDNKTWTFTNRDCYIQNPKS</sequence>
<gene>
    <name evidence="2" type="ORF">K8344_04195</name>
</gene>
<reference evidence="2" key="1">
    <citation type="submission" date="2021-09" db="EMBL/GenBank/DDBJ databases">
        <title>Genome of Aequorivita sp. strain F64183.</title>
        <authorList>
            <person name="Wang Y."/>
        </authorList>
    </citation>
    <scope>NUCLEOTIDE SEQUENCE</scope>
    <source>
        <strain evidence="2">F64183</strain>
    </source>
</reference>